<reference evidence="5 6" key="1">
    <citation type="submission" date="2020-08" db="EMBL/GenBank/DDBJ databases">
        <title>Genomic Encyclopedia of Type Strains, Phase IV (KMG-IV): sequencing the most valuable type-strain genomes for metagenomic binning, comparative biology and taxonomic classification.</title>
        <authorList>
            <person name="Goeker M."/>
        </authorList>
    </citation>
    <scope>NUCLEOTIDE SEQUENCE [LARGE SCALE GENOMIC DNA]</scope>
    <source>
        <strain evidence="5 6">DSM 103377</strain>
    </source>
</reference>
<feature type="coiled-coil region" evidence="1">
    <location>
        <begin position="727"/>
        <end position="780"/>
    </location>
</feature>
<keyword evidence="1" id="KW-0175">Coiled coil</keyword>
<sequence>MRFLLRAFLGLVALIVLAGVGLFFFLPTDRIGQIAAERFEAATGRTLTLTEGFSPSLYPTLGVRTGPITISNPDWSDTPNMVTAEGAAVGVSLLPLLSGQIEVEELTLLNPVIALERDADGRANWQLTPTGSAAEDTLSDTAAEAEPSASSGPALTRVNAQIVDGVFSYRDAASGAAHLMDDVNARIGFSGPELPAEVSGELTWQGQEITLAATLGAIGALLNGEMTDIAARIEGDLGQIAVNGALALSQTGALHSGLVTVSAGMEDLAPIMTALALPPLPASAGALRDVSAEASVGLGESGLESTLTAQIIRDDVPVRLSGRVDGAADWLSALAFQVDMSVAVEGLADASYRGTVDVSDPATPAANGAVSFRSDDPRALIAWGAGTAPDLPDGVLTSVALDGTLKLAGVNRVDLTGLTLALDELTATGSLGVTMGGARPAIRGALATNRINLDPFLGGEGEEQPASGGGASTPGGPAGWSTDPLPLELLRLADADLDLDAEGLKAGTIDIGRTGISIDLTDGVLTARLREAAAFGGNMAAEVRANAGSKAVSLNANLASIRIEQVLLALAGLDRLLADGALTVEVAGDGSSLDSLMNSLDGQIGLNLADGAIQGVNIAQLAANFTNPGAAMEANDRTDFTSAVAAFTITDGVMDTRELSMLGPLLRLTGLGTVDLGGQSLQMRLAPRIVGDLQGQGGNLDASGIVLPVIVRGPWSDVSFAPDLEALPALQAAQDRLRQEAQAAEERLRREAAEAEQRLRDQAEERVNRELDALRNQLQEANPILRLFD</sequence>
<accession>A0A840WRI4</accession>
<evidence type="ECO:0000256" key="1">
    <source>
        <dbReference type="SAM" id="Coils"/>
    </source>
</evidence>
<evidence type="ECO:0000256" key="2">
    <source>
        <dbReference type="SAM" id="MobiDB-lite"/>
    </source>
</evidence>
<dbReference type="RefSeq" id="WP_184011717.1">
    <property type="nucleotide sequence ID" value="NZ_JACIJS010000006.1"/>
</dbReference>
<evidence type="ECO:0000313" key="6">
    <source>
        <dbReference type="Proteomes" id="UP000553766"/>
    </source>
</evidence>
<organism evidence="5 6">
    <name type="scientific">Rubricella aquisinus</name>
    <dbReference type="NCBI Taxonomy" id="2028108"/>
    <lineage>
        <taxon>Bacteria</taxon>
        <taxon>Pseudomonadati</taxon>
        <taxon>Pseudomonadota</taxon>
        <taxon>Alphaproteobacteria</taxon>
        <taxon>Rhodobacterales</taxon>
        <taxon>Paracoccaceae</taxon>
        <taxon>Rubricella</taxon>
    </lineage>
</organism>
<proteinExistence type="predicted"/>
<dbReference type="Proteomes" id="UP000553766">
    <property type="component" value="Unassembled WGS sequence"/>
</dbReference>
<feature type="compositionally biased region" description="Gly residues" evidence="2">
    <location>
        <begin position="467"/>
        <end position="478"/>
    </location>
</feature>
<dbReference type="Pfam" id="PF05170">
    <property type="entry name" value="AsmA"/>
    <property type="match status" value="2"/>
</dbReference>
<feature type="transmembrane region" description="Helical" evidence="3">
    <location>
        <begin position="7"/>
        <end position="26"/>
    </location>
</feature>
<keyword evidence="6" id="KW-1185">Reference proteome</keyword>
<protein>
    <submittedName>
        <fullName evidence="5">Uncharacterized protein involved in outer membrane biogenesis</fullName>
    </submittedName>
</protein>
<dbReference type="PANTHER" id="PTHR30441:SF4">
    <property type="entry name" value="PROTEIN ASMA"/>
    <property type="match status" value="1"/>
</dbReference>
<dbReference type="EMBL" id="JACIJS010000006">
    <property type="protein sequence ID" value="MBB5516282.1"/>
    <property type="molecule type" value="Genomic_DNA"/>
</dbReference>
<dbReference type="InterPro" id="IPR007844">
    <property type="entry name" value="AsmA"/>
</dbReference>
<evidence type="ECO:0000313" key="5">
    <source>
        <dbReference type="EMBL" id="MBB5516282.1"/>
    </source>
</evidence>
<keyword evidence="3" id="KW-0812">Transmembrane</keyword>
<dbReference type="GO" id="GO:0005886">
    <property type="term" value="C:plasma membrane"/>
    <property type="evidence" value="ECO:0007669"/>
    <property type="project" value="TreeGrafter"/>
</dbReference>
<keyword evidence="3" id="KW-0472">Membrane</keyword>
<dbReference type="PANTHER" id="PTHR30441">
    <property type="entry name" value="DUF748 DOMAIN-CONTAINING PROTEIN"/>
    <property type="match status" value="1"/>
</dbReference>
<evidence type="ECO:0000256" key="3">
    <source>
        <dbReference type="SAM" id="Phobius"/>
    </source>
</evidence>
<keyword evidence="3" id="KW-1133">Transmembrane helix</keyword>
<evidence type="ECO:0000259" key="4">
    <source>
        <dbReference type="Pfam" id="PF05170"/>
    </source>
</evidence>
<comment type="caution">
    <text evidence="5">The sequence shown here is derived from an EMBL/GenBank/DDBJ whole genome shotgun (WGS) entry which is preliminary data.</text>
</comment>
<gene>
    <name evidence="5" type="ORF">FHS89_002308</name>
</gene>
<feature type="region of interest" description="Disordered" evidence="2">
    <location>
        <begin position="454"/>
        <end position="480"/>
    </location>
</feature>
<feature type="domain" description="AsmA" evidence="4">
    <location>
        <begin position="5"/>
        <end position="129"/>
    </location>
</feature>
<name>A0A840WRI4_9RHOB</name>
<dbReference type="GO" id="GO:0090313">
    <property type="term" value="P:regulation of protein targeting to membrane"/>
    <property type="evidence" value="ECO:0007669"/>
    <property type="project" value="TreeGrafter"/>
</dbReference>
<dbReference type="AlphaFoldDB" id="A0A840WRI4"/>
<dbReference type="InterPro" id="IPR052894">
    <property type="entry name" value="AsmA-related"/>
</dbReference>
<feature type="domain" description="AsmA" evidence="4">
    <location>
        <begin position="429"/>
        <end position="658"/>
    </location>
</feature>